<protein>
    <submittedName>
        <fullName evidence="1">Uncharacterized protein</fullName>
    </submittedName>
</protein>
<evidence type="ECO:0000313" key="1">
    <source>
        <dbReference type="EMBL" id="EGB03816.1"/>
    </source>
</evidence>
<dbReference type="EMBL" id="GL833160">
    <property type="protein sequence ID" value="EGB03816.1"/>
    <property type="molecule type" value="Genomic_DNA"/>
</dbReference>
<dbReference type="KEGG" id="aaf:AURANDRAFT_67710"/>
<proteinExistence type="predicted"/>
<reference evidence="1 2" key="1">
    <citation type="journal article" date="2011" name="Proc. Natl. Acad. Sci. U.S.A.">
        <title>Niche of harmful alga Aureococcus anophagefferens revealed through ecogenomics.</title>
        <authorList>
            <person name="Gobler C.J."/>
            <person name="Berry D.L."/>
            <person name="Dyhrman S.T."/>
            <person name="Wilhelm S.W."/>
            <person name="Salamov A."/>
            <person name="Lobanov A.V."/>
            <person name="Zhang Y."/>
            <person name="Collier J.L."/>
            <person name="Wurch L.L."/>
            <person name="Kustka A.B."/>
            <person name="Dill B.D."/>
            <person name="Shah M."/>
            <person name="VerBerkmoes N.C."/>
            <person name="Kuo A."/>
            <person name="Terry A."/>
            <person name="Pangilinan J."/>
            <person name="Lindquist E.A."/>
            <person name="Lucas S."/>
            <person name="Paulsen I.T."/>
            <person name="Hattenrath-Lehmann T.K."/>
            <person name="Talmage S.C."/>
            <person name="Walker E.A."/>
            <person name="Koch F."/>
            <person name="Burson A.M."/>
            <person name="Marcoval M.A."/>
            <person name="Tang Y.Z."/>
            <person name="Lecleir G.R."/>
            <person name="Coyne K.J."/>
            <person name="Berg G.M."/>
            <person name="Bertrand E.M."/>
            <person name="Saito M.A."/>
            <person name="Gladyshev V.N."/>
            <person name="Grigoriev I.V."/>
        </authorList>
    </citation>
    <scope>NUCLEOTIDE SEQUENCE [LARGE SCALE GENOMIC DNA]</scope>
    <source>
        <strain evidence="2">CCMP 1984</strain>
    </source>
</reference>
<name>F0YM49_AURAN</name>
<dbReference type="Proteomes" id="UP000002729">
    <property type="component" value="Unassembled WGS sequence"/>
</dbReference>
<evidence type="ECO:0000313" key="2">
    <source>
        <dbReference type="Proteomes" id="UP000002729"/>
    </source>
</evidence>
<sequence length="121" mass="12783">MSAGLDSVIAPELVKAMSEQFTMELSATVPAAVFQARPVVIKQISLGHARRARCGRCGYGSVCIRGKSTMIGAVRVYEVKYGPLRGVRSCCGSVVSHTCTPAPGHSPNKCIDVLARHPLAS</sequence>
<dbReference type="RefSeq" id="XP_009041474.1">
    <property type="nucleotide sequence ID" value="XM_009043226.1"/>
</dbReference>
<keyword evidence="2" id="KW-1185">Reference proteome</keyword>
<organism evidence="2">
    <name type="scientific">Aureococcus anophagefferens</name>
    <name type="common">Harmful bloom alga</name>
    <dbReference type="NCBI Taxonomy" id="44056"/>
    <lineage>
        <taxon>Eukaryota</taxon>
        <taxon>Sar</taxon>
        <taxon>Stramenopiles</taxon>
        <taxon>Ochrophyta</taxon>
        <taxon>Pelagophyceae</taxon>
        <taxon>Pelagomonadales</taxon>
        <taxon>Pelagomonadaceae</taxon>
        <taxon>Aureococcus</taxon>
    </lineage>
</organism>
<accession>F0YM49</accession>
<dbReference type="GeneID" id="20226387"/>
<gene>
    <name evidence="1" type="ORF">AURANDRAFT_67710</name>
</gene>
<dbReference type="InParanoid" id="F0YM49"/>
<dbReference type="AlphaFoldDB" id="F0YM49"/>